<evidence type="ECO:0000256" key="10">
    <source>
        <dbReference type="ARBA" id="ARBA00023012"/>
    </source>
</evidence>
<feature type="transmembrane region" description="Helical" evidence="12">
    <location>
        <begin position="627"/>
        <end position="649"/>
    </location>
</feature>
<dbReference type="OrthoDB" id="2482518at2"/>
<dbReference type="SMART" id="SM00387">
    <property type="entry name" value="HATPase_c"/>
    <property type="match status" value="1"/>
</dbReference>
<evidence type="ECO:0000259" key="13">
    <source>
        <dbReference type="PROSITE" id="PS50109"/>
    </source>
</evidence>
<evidence type="ECO:0000256" key="6">
    <source>
        <dbReference type="ARBA" id="ARBA00022679"/>
    </source>
</evidence>
<evidence type="ECO:0000256" key="1">
    <source>
        <dbReference type="ARBA" id="ARBA00000085"/>
    </source>
</evidence>
<keyword evidence="10" id="KW-0902">Two-component regulatory system</keyword>
<dbReference type="PANTHER" id="PTHR34220">
    <property type="entry name" value="SENSOR HISTIDINE KINASE YPDA"/>
    <property type="match status" value="1"/>
</dbReference>
<organism evidence="15 16">
    <name type="scientific">Paenibacillus whitsoniae</name>
    <dbReference type="NCBI Taxonomy" id="2496558"/>
    <lineage>
        <taxon>Bacteria</taxon>
        <taxon>Bacillati</taxon>
        <taxon>Bacillota</taxon>
        <taxon>Bacilli</taxon>
        <taxon>Bacillales</taxon>
        <taxon>Paenibacillaceae</taxon>
        <taxon>Paenibacillus</taxon>
    </lineage>
</organism>
<gene>
    <name evidence="15" type="ORF">EJQ19_08930</name>
</gene>
<feature type="domain" description="HAMP" evidence="14">
    <location>
        <begin position="679"/>
        <end position="700"/>
    </location>
</feature>
<dbReference type="EC" id="2.7.13.3" evidence="3"/>
<comment type="catalytic activity">
    <reaction evidence="1">
        <text>ATP + protein L-histidine = ADP + protein N-phospho-L-histidine.</text>
        <dbReference type="EC" id="2.7.13.3"/>
    </reaction>
</comment>
<proteinExistence type="predicted"/>
<reference evidence="15 16" key="1">
    <citation type="submission" date="2018-12" db="EMBL/GenBank/DDBJ databases">
        <title>Bacillus ochoae sp. nov., Paenibacillus whitsoniae sp. nov., Paenibacillus spiritus sp. nov. Isolated from the Mars Exploration Rover during spacecraft assembly.</title>
        <authorList>
            <person name="Seuylemezian A."/>
            <person name="Vaishampayan P."/>
        </authorList>
    </citation>
    <scope>NUCLEOTIDE SEQUENCE [LARGE SCALE GENOMIC DNA]</scope>
    <source>
        <strain evidence="15 16">MER 54</strain>
    </source>
</reference>
<evidence type="ECO:0000256" key="7">
    <source>
        <dbReference type="ARBA" id="ARBA00022741"/>
    </source>
</evidence>
<evidence type="ECO:0000256" key="12">
    <source>
        <dbReference type="SAM" id="Phobius"/>
    </source>
</evidence>
<evidence type="ECO:0000256" key="2">
    <source>
        <dbReference type="ARBA" id="ARBA00004651"/>
    </source>
</evidence>
<protein>
    <recommendedName>
        <fullName evidence="3">histidine kinase</fullName>
        <ecNumber evidence="3">2.7.13.3</ecNumber>
    </recommendedName>
</protein>
<evidence type="ECO:0000256" key="11">
    <source>
        <dbReference type="ARBA" id="ARBA00023136"/>
    </source>
</evidence>
<dbReference type="InterPro" id="IPR003660">
    <property type="entry name" value="HAMP_dom"/>
</dbReference>
<evidence type="ECO:0000256" key="4">
    <source>
        <dbReference type="ARBA" id="ARBA00022475"/>
    </source>
</evidence>
<dbReference type="Gene3D" id="6.10.340.10">
    <property type="match status" value="1"/>
</dbReference>
<dbReference type="Proteomes" id="UP000276128">
    <property type="component" value="Unassembled WGS sequence"/>
</dbReference>
<evidence type="ECO:0000313" key="16">
    <source>
        <dbReference type="Proteomes" id="UP000276128"/>
    </source>
</evidence>
<feature type="transmembrane region" description="Helical" evidence="12">
    <location>
        <begin position="12"/>
        <end position="32"/>
    </location>
</feature>
<keyword evidence="12" id="KW-1133">Transmembrane helix</keyword>
<keyword evidence="5" id="KW-0597">Phosphoprotein</keyword>
<sequence>MKRKEIRLNRFLLLFSLTIVSLMLIIIGNVLYVRTVHYIDEKTDMMQAMKLNQTAADVRKQFEDIYQTIDSLRNNTVLIQSLDKLERPNAKSYEKVNLSQNIESSLFNLNKGNELISGITIWTKGGQYSSNAKYSSYYFEGNQLTLASLENQITFVSLNQTYQVFGLTPLEIQEDALRNLLDTWNKSSYFMCPIKGPEGTLGILTINLNIGSFNHILPYGESLAVVDAKDQVLFKGIEVTQAINELLKSAGNTQQMDGISFSGKRYFFRDIGFHDIRIALAETESGFHKRQFLALGGYALIILGGSALLTFFLSYVIGRKILFPLHSLISWIGRQRSLEERWQPIDVVRHSYKRFTMRDRLFVYFLITILLPICLFVTGFYVQSSKIITQELEQTFYTLFDKTAHRVELFADQKESAMTRLAYDAFVASYVDQPSDNLQQHMDQLIFDSFLPVLSEDAIGIYNINNQLIYSNRYKHANQIDPIFFEHMLASRKPIFYWLPSTDTASSTVSLGIGIVDINRYSSPIAYMKTDINGVFFTNLYADLNGNGSEAFIVDENGRIISHPDMGRIAQKADIPASLYQSEGTRIRTDSAIYFSKKIAALPWYVISKYDASAIRDQVIRLFFDDIYLLVILLLLILLFSYLMSQYLVQPLASIQNRYLNIDLEHVDQLTLHRSFAIDEVEQLRVSFNHMLERINGLVQDTLQANEERLTLEFEKKELHIEALQAQINPHFLYNTLENIIYMIEKGERHLAVDMIGLLSRLFRYAMGKDSPLTTLRDEMVYCQSYSKIMSYRYKNRIHFEWQMDESLNACIVNKMILQPIIENAIRHTLKMNNNEIKIWVSCRKNVHQLEVVVTDNGPGIEPQKLDEIRLRLDNRERGNVGLYNVNSRIKLHFGDAYGLSIDSAGVGTTVTIRLPYEHVNPMEASSHV</sequence>
<dbReference type="PROSITE" id="PS50885">
    <property type="entry name" value="HAMP"/>
    <property type="match status" value="1"/>
</dbReference>
<dbReference type="InterPro" id="IPR036890">
    <property type="entry name" value="HATPase_C_sf"/>
</dbReference>
<dbReference type="RefSeq" id="WP_126140854.1">
    <property type="nucleotide sequence ID" value="NZ_RXHU01000022.1"/>
</dbReference>
<evidence type="ECO:0000256" key="3">
    <source>
        <dbReference type="ARBA" id="ARBA00012438"/>
    </source>
</evidence>
<dbReference type="SUPFAM" id="SSF55874">
    <property type="entry name" value="ATPase domain of HSP90 chaperone/DNA topoisomerase II/histidine kinase"/>
    <property type="match status" value="1"/>
</dbReference>
<dbReference type="InterPro" id="IPR050640">
    <property type="entry name" value="Bact_2-comp_sensor_kinase"/>
</dbReference>
<dbReference type="AlphaFoldDB" id="A0A430JGW9"/>
<evidence type="ECO:0000313" key="15">
    <source>
        <dbReference type="EMBL" id="RTE10272.1"/>
    </source>
</evidence>
<feature type="domain" description="Histidine kinase" evidence="13">
    <location>
        <begin position="817"/>
        <end position="919"/>
    </location>
</feature>
<name>A0A430JGW9_9BACL</name>
<accession>A0A430JGW9</accession>
<feature type="transmembrane region" description="Helical" evidence="12">
    <location>
        <begin position="292"/>
        <end position="317"/>
    </location>
</feature>
<dbReference type="EMBL" id="RXHU01000022">
    <property type="protein sequence ID" value="RTE10272.1"/>
    <property type="molecule type" value="Genomic_DNA"/>
</dbReference>
<comment type="subcellular location">
    <subcellularLocation>
        <location evidence="2">Cell membrane</location>
        <topology evidence="2">Multi-pass membrane protein</topology>
    </subcellularLocation>
</comment>
<dbReference type="CDD" id="cd18774">
    <property type="entry name" value="PDC2_HK_sensor"/>
    <property type="match status" value="1"/>
</dbReference>
<dbReference type="PROSITE" id="PS50109">
    <property type="entry name" value="HIS_KIN"/>
    <property type="match status" value="1"/>
</dbReference>
<keyword evidence="16" id="KW-1185">Reference proteome</keyword>
<keyword evidence="11 12" id="KW-0472">Membrane</keyword>
<dbReference type="Pfam" id="PF06580">
    <property type="entry name" value="His_kinase"/>
    <property type="match status" value="1"/>
</dbReference>
<dbReference type="PANTHER" id="PTHR34220:SF7">
    <property type="entry name" value="SENSOR HISTIDINE KINASE YPDA"/>
    <property type="match status" value="1"/>
</dbReference>
<keyword evidence="8 15" id="KW-0418">Kinase</keyword>
<dbReference type="InterPro" id="IPR005467">
    <property type="entry name" value="His_kinase_dom"/>
</dbReference>
<evidence type="ECO:0000256" key="5">
    <source>
        <dbReference type="ARBA" id="ARBA00022553"/>
    </source>
</evidence>
<dbReference type="Gene3D" id="3.30.565.10">
    <property type="entry name" value="Histidine kinase-like ATPase, C-terminal domain"/>
    <property type="match status" value="1"/>
</dbReference>
<keyword evidence="9" id="KW-0067">ATP-binding</keyword>
<keyword evidence="6" id="KW-0808">Transferase</keyword>
<dbReference type="GO" id="GO:0005886">
    <property type="term" value="C:plasma membrane"/>
    <property type="evidence" value="ECO:0007669"/>
    <property type="project" value="UniProtKB-SubCell"/>
</dbReference>
<feature type="transmembrane region" description="Helical" evidence="12">
    <location>
        <begin position="361"/>
        <end position="382"/>
    </location>
</feature>
<evidence type="ECO:0000256" key="9">
    <source>
        <dbReference type="ARBA" id="ARBA00022840"/>
    </source>
</evidence>
<keyword evidence="7" id="KW-0547">Nucleotide-binding</keyword>
<evidence type="ECO:0000259" key="14">
    <source>
        <dbReference type="PROSITE" id="PS50885"/>
    </source>
</evidence>
<keyword evidence="4" id="KW-1003">Cell membrane</keyword>
<evidence type="ECO:0000256" key="8">
    <source>
        <dbReference type="ARBA" id="ARBA00022777"/>
    </source>
</evidence>
<dbReference type="InterPro" id="IPR003594">
    <property type="entry name" value="HATPase_dom"/>
</dbReference>
<dbReference type="Pfam" id="PF02518">
    <property type="entry name" value="HATPase_c"/>
    <property type="match status" value="1"/>
</dbReference>
<comment type="caution">
    <text evidence="15">The sequence shown here is derived from an EMBL/GenBank/DDBJ whole genome shotgun (WGS) entry which is preliminary data.</text>
</comment>
<dbReference type="InterPro" id="IPR010559">
    <property type="entry name" value="Sig_transdc_His_kin_internal"/>
</dbReference>
<keyword evidence="12" id="KW-0812">Transmembrane</keyword>
<dbReference type="GO" id="GO:0000155">
    <property type="term" value="F:phosphorelay sensor kinase activity"/>
    <property type="evidence" value="ECO:0007669"/>
    <property type="project" value="InterPro"/>
</dbReference>
<dbReference type="GO" id="GO:0005524">
    <property type="term" value="F:ATP binding"/>
    <property type="evidence" value="ECO:0007669"/>
    <property type="project" value="UniProtKB-KW"/>
</dbReference>